<sequence length="241" mass="27399">MARLPRLSPVDVPVHVLQRGNNRQFVFRGDDDYAFYLDTLRMAAREHDFAIHAFALMPNHVHLVGTPKVAESLSRTLQAVGRRYTRYFNAVAQRSGTLWEGRFRSTVLDPAEWVLPMLLYVESNAVRGGVVATPEEDRWSTYRHHVGIQSIPWVSDHYCYWRLGNTPFERQSRYRTLWHEGLGSDQLAKIRQHVHSGWPLGNDAFLATLARTGGRRVTPLPKGRPPRQAAEADAEDTSSAG</sequence>
<dbReference type="GO" id="GO:0006313">
    <property type="term" value="P:DNA transposition"/>
    <property type="evidence" value="ECO:0007669"/>
    <property type="project" value="InterPro"/>
</dbReference>
<dbReference type="GO" id="GO:0003677">
    <property type="term" value="F:DNA binding"/>
    <property type="evidence" value="ECO:0007669"/>
    <property type="project" value="InterPro"/>
</dbReference>
<proteinExistence type="predicted"/>
<dbReference type="InterPro" id="IPR002686">
    <property type="entry name" value="Transposase_17"/>
</dbReference>
<dbReference type="GO" id="GO:0004803">
    <property type="term" value="F:transposase activity"/>
    <property type="evidence" value="ECO:0007669"/>
    <property type="project" value="InterPro"/>
</dbReference>
<evidence type="ECO:0000256" key="1">
    <source>
        <dbReference type="SAM" id="MobiDB-lite"/>
    </source>
</evidence>
<dbReference type="Gene3D" id="3.30.70.1290">
    <property type="entry name" value="Transposase IS200-like"/>
    <property type="match status" value="1"/>
</dbReference>
<dbReference type="SUPFAM" id="SSF143422">
    <property type="entry name" value="Transposase IS200-like"/>
    <property type="match status" value="1"/>
</dbReference>
<evidence type="ECO:0000313" key="5">
    <source>
        <dbReference type="Proteomes" id="UP001190002"/>
    </source>
</evidence>
<dbReference type="Proteomes" id="UP001190002">
    <property type="component" value="Unassembled WGS sequence"/>
</dbReference>
<dbReference type="InterPro" id="IPR036515">
    <property type="entry name" value="Transposase_17_sf"/>
</dbReference>
<dbReference type="PANTHER" id="PTHR34322">
    <property type="entry name" value="TRANSPOSASE, Y1_TNP DOMAIN-CONTAINING"/>
    <property type="match status" value="1"/>
</dbReference>
<dbReference type="Pfam" id="PF01797">
    <property type="entry name" value="Y1_Tnp"/>
    <property type="match status" value="1"/>
</dbReference>
<dbReference type="SMART" id="SM01321">
    <property type="entry name" value="Y1_Tnp"/>
    <property type="match status" value="1"/>
</dbReference>
<dbReference type="RefSeq" id="WP_104566302.1">
    <property type="nucleotide sequence ID" value="NZ_CATVXE010000012.1"/>
</dbReference>
<comment type="caution">
    <text evidence="3">The sequence shown here is derived from an EMBL/GenBank/DDBJ whole genome shotgun (WGS) entry which is preliminary data.</text>
</comment>
<dbReference type="EMBL" id="CAUDKV010000011">
    <property type="protein sequence ID" value="CAJ0877024.1"/>
    <property type="molecule type" value="Genomic_DNA"/>
</dbReference>
<evidence type="ECO:0000259" key="2">
    <source>
        <dbReference type="SMART" id="SM01321"/>
    </source>
</evidence>
<keyword evidence="6" id="KW-1185">Reference proteome</keyword>
<evidence type="ECO:0000313" key="4">
    <source>
        <dbReference type="EMBL" id="CAJ0877024.1"/>
    </source>
</evidence>
<dbReference type="AlphaFoldDB" id="A0AAD2ARV8"/>
<dbReference type="EMBL" id="CATVXE010000012">
    <property type="protein sequence ID" value="CAJ0686699.1"/>
    <property type="molecule type" value="Genomic_DNA"/>
</dbReference>
<dbReference type="Proteomes" id="UP001190452">
    <property type="component" value="Unassembled WGS sequence"/>
</dbReference>
<organism evidence="3 5">
    <name type="scientific">Ralstonia mannitolilytica</name>
    <dbReference type="NCBI Taxonomy" id="105219"/>
    <lineage>
        <taxon>Bacteria</taxon>
        <taxon>Pseudomonadati</taxon>
        <taxon>Pseudomonadota</taxon>
        <taxon>Betaproteobacteria</taxon>
        <taxon>Burkholderiales</taxon>
        <taxon>Burkholderiaceae</taxon>
        <taxon>Ralstonia</taxon>
    </lineage>
</organism>
<name>A0AAD2ARV8_9RALS</name>
<accession>A0AAD2ARV8</accession>
<evidence type="ECO:0000313" key="6">
    <source>
        <dbReference type="Proteomes" id="UP001190452"/>
    </source>
</evidence>
<dbReference type="PANTHER" id="PTHR34322:SF2">
    <property type="entry name" value="TRANSPOSASE IS200-LIKE DOMAIN-CONTAINING PROTEIN"/>
    <property type="match status" value="1"/>
</dbReference>
<protein>
    <recommendedName>
        <fullName evidence="2">Transposase IS200-like domain-containing protein</fullName>
    </recommendedName>
</protein>
<reference evidence="3 6" key="1">
    <citation type="submission" date="2023-07" db="EMBL/GenBank/DDBJ databases">
        <authorList>
            <person name="Peeters C."/>
        </authorList>
    </citation>
    <scope>NUCLEOTIDE SEQUENCE</scope>
    <source>
        <strain evidence="4 6">R-77569</strain>
        <strain evidence="3">R-77591</strain>
    </source>
</reference>
<gene>
    <name evidence="4" type="ORF">R77569_02855</name>
    <name evidence="3" type="ORF">R77591_02957</name>
</gene>
<feature type="region of interest" description="Disordered" evidence="1">
    <location>
        <begin position="215"/>
        <end position="241"/>
    </location>
</feature>
<feature type="domain" description="Transposase IS200-like" evidence="2">
    <location>
        <begin position="9"/>
        <end position="124"/>
    </location>
</feature>
<evidence type="ECO:0000313" key="3">
    <source>
        <dbReference type="EMBL" id="CAJ0686699.1"/>
    </source>
</evidence>
<feature type="compositionally biased region" description="Acidic residues" evidence="1">
    <location>
        <begin position="232"/>
        <end position="241"/>
    </location>
</feature>